<keyword evidence="2" id="KW-1185">Reference proteome</keyword>
<proteinExistence type="predicted"/>
<reference evidence="1" key="1">
    <citation type="submission" date="2022-08" db="EMBL/GenBank/DDBJ databases">
        <title>Genome Sequence of Lecanicillium fungicola.</title>
        <authorList>
            <person name="Buettner E."/>
        </authorList>
    </citation>
    <scope>NUCLEOTIDE SEQUENCE</scope>
    <source>
        <strain evidence="1">Babe33</strain>
    </source>
</reference>
<comment type="caution">
    <text evidence="1">The sequence shown here is derived from an EMBL/GenBank/DDBJ whole genome shotgun (WGS) entry which is preliminary data.</text>
</comment>
<organism evidence="1 2">
    <name type="scientific">Zarea fungicola</name>
    <dbReference type="NCBI Taxonomy" id="93591"/>
    <lineage>
        <taxon>Eukaryota</taxon>
        <taxon>Fungi</taxon>
        <taxon>Dikarya</taxon>
        <taxon>Ascomycota</taxon>
        <taxon>Pezizomycotina</taxon>
        <taxon>Sordariomycetes</taxon>
        <taxon>Hypocreomycetidae</taxon>
        <taxon>Hypocreales</taxon>
        <taxon>Cordycipitaceae</taxon>
        <taxon>Zarea</taxon>
    </lineage>
</organism>
<protein>
    <submittedName>
        <fullName evidence="1">Uncharacterized protein</fullName>
    </submittedName>
</protein>
<dbReference type="EMBL" id="JANJQO010000134">
    <property type="protein sequence ID" value="KAJ2981378.1"/>
    <property type="molecule type" value="Genomic_DNA"/>
</dbReference>
<accession>A0ACC1NSQ9</accession>
<dbReference type="Proteomes" id="UP001143910">
    <property type="component" value="Unassembled WGS sequence"/>
</dbReference>
<evidence type="ECO:0000313" key="2">
    <source>
        <dbReference type="Proteomes" id="UP001143910"/>
    </source>
</evidence>
<sequence length="490" mass="54062">MRQPIGPVSLCGAVLICLSASLALHRYLFHPPTLHPHILIGVAPIFGHFEKFKVIAQALIQQGYNVTFLTGSLFQEEVEEMGATFSQLTGSADFDFENRHSLYPELLELPEGPERVHWEMRKWFIDPIPDQHRSLQRTLAEMKNTAPGKGRKIIYLENNSFGAASPAFYGVVDAIRPDGIIKVGTTTLTMHSVDVPPWGTGLMPYTSAEDQLARRNEEHDQSNMLAVPIQRSWEAALGVAGVPLTGDNAASPPRFLDGLARSCDLYLQISIPELEYPRSDLPDWVRFIGALPAVGRRNETAPWPNWWDDVVSASKHQKKPVVVVSQGSAHNDPRHLIIPTIQSLQDLNVTVIATLVRTAELPSDIPIPNNTRIAKFIPFDLLFPHATVLVSNGGFGTVQQALSHGLPMVLAGTSADKAETNAHASWAGAAINLARQQPEEETIRDAVLQVLSNNTWKNRCAELQARYAEYNAVAEIIKAIEELAQRATED</sequence>
<gene>
    <name evidence="1" type="ORF">NQ176_g2060</name>
</gene>
<name>A0ACC1NSQ9_9HYPO</name>
<evidence type="ECO:0000313" key="1">
    <source>
        <dbReference type="EMBL" id="KAJ2981378.1"/>
    </source>
</evidence>